<evidence type="ECO:0000313" key="2">
    <source>
        <dbReference type="Proteomes" id="UP001497535"/>
    </source>
</evidence>
<dbReference type="EMBL" id="CAVMJV010000006">
    <property type="protein sequence ID" value="CAK5032653.1"/>
    <property type="molecule type" value="Genomic_DNA"/>
</dbReference>
<keyword evidence="2" id="KW-1185">Reference proteome</keyword>
<comment type="caution">
    <text evidence="1">The sequence shown here is derived from an EMBL/GenBank/DDBJ whole genome shotgun (WGS) entry which is preliminary data.</text>
</comment>
<name>A0ACB0Y623_MELEN</name>
<accession>A0ACB0Y623</accession>
<organism evidence="1 2">
    <name type="scientific">Meloidogyne enterolobii</name>
    <name type="common">Root-knot nematode worm</name>
    <name type="synonym">Meloidogyne mayaguensis</name>
    <dbReference type="NCBI Taxonomy" id="390850"/>
    <lineage>
        <taxon>Eukaryota</taxon>
        <taxon>Metazoa</taxon>
        <taxon>Ecdysozoa</taxon>
        <taxon>Nematoda</taxon>
        <taxon>Chromadorea</taxon>
        <taxon>Rhabditida</taxon>
        <taxon>Tylenchina</taxon>
        <taxon>Tylenchomorpha</taxon>
        <taxon>Tylenchoidea</taxon>
        <taxon>Meloidogynidae</taxon>
        <taxon>Meloidogyninae</taxon>
        <taxon>Meloidogyne</taxon>
    </lineage>
</organism>
<protein>
    <submittedName>
        <fullName evidence="1">Uncharacterized protein</fullName>
    </submittedName>
</protein>
<dbReference type="Proteomes" id="UP001497535">
    <property type="component" value="Unassembled WGS sequence"/>
</dbReference>
<sequence length="67" mass="8330">MFPSMRLFESICNSRWFINTSMIVFLNKTDLFIEKIKRKTIKVCFNDYKGRSIFEYYRLRRFTITRD</sequence>
<evidence type="ECO:0000313" key="1">
    <source>
        <dbReference type="EMBL" id="CAK5032653.1"/>
    </source>
</evidence>
<reference evidence="1" key="1">
    <citation type="submission" date="2023-11" db="EMBL/GenBank/DDBJ databases">
        <authorList>
            <person name="Poullet M."/>
        </authorList>
    </citation>
    <scope>NUCLEOTIDE SEQUENCE</scope>
    <source>
        <strain evidence="1">E1834</strain>
    </source>
</reference>
<proteinExistence type="predicted"/>
<gene>
    <name evidence="1" type="ORF">MENTE1834_LOCUS7903</name>
</gene>